<accession>A0ABX1DKL2</accession>
<gene>
    <name evidence="4" type="ORF">HC176_18935</name>
</gene>
<evidence type="ECO:0000256" key="1">
    <source>
        <dbReference type="ARBA" id="ARBA00010928"/>
    </source>
</evidence>
<protein>
    <submittedName>
        <fullName evidence="4">Gfo/Idh/MocA family oxidoreductase</fullName>
    </submittedName>
</protein>
<dbReference type="InterPro" id="IPR050984">
    <property type="entry name" value="Gfo/Idh/MocA_domain"/>
</dbReference>
<evidence type="ECO:0000256" key="2">
    <source>
        <dbReference type="ARBA" id="ARBA00023002"/>
    </source>
</evidence>
<organism evidence="4 5">
    <name type="scientific">Tamlana crocina</name>
    <dbReference type="NCBI Taxonomy" id="393006"/>
    <lineage>
        <taxon>Bacteria</taxon>
        <taxon>Pseudomonadati</taxon>
        <taxon>Bacteroidota</taxon>
        <taxon>Flavobacteriia</taxon>
        <taxon>Flavobacteriales</taxon>
        <taxon>Flavobacteriaceae</taxon>
        <taxon>Tamlana</taxon>
    </lineage>
</organism>
<name>A0ABX1DKL2_9FLAO</name>
<evidence type="ECO:0000313" key="5">
    <source>
        <dbReference type="Proteomes" id="UP000760545"/>
    </source>
</evidence>
<dbReference type="RefSeq" id="WP_167920514.1">
    <property type="nucleotide sequence ID" value="NZ_JAAVJS010000768.1"/>
</dbReference>
<reference evidence="4 5" key="1">
    <citation type="submission" date="2020-03" db="EMBL/GenBank/DDBJ databases">
        <title>Tamlana sp. nov, isolated from XXX.</title>
        <authorList>
            <person name="Cao W.R."/>
        </authorList>
    </citation>
    <scope>NUCLEOTIDE SEQUENCE [LARGE SCALE GENOMIC DNA]</scope>
    <source>
        <strain evidence="4 5">HST1-43</strain>
    </source>
</reference>
<keyword evidence="5" id="KW-1185">Reference proteome</keyword>
<comment type="caution">
    <text evidence="4">The sequence shown here is derived from an EMBL/GenBank/DDBJ whole genome shotgun (WGS) entry which is preliminary data.</text>
</comment>
<dbReference type="Pfam" id="PF01408">
    <property type="entry name" value="GFO_IDH_MocA"/>
    <property type="match status" value="1"/>
</dbReference>
<evidence type="ECO:0000313" key="4">
    <source>
        <dbReference type="EMBL" id="NJX17549.1"/>
    </source>
</evidence>
<dbReference type="PANTHER" id="PTHR22604:SF105">
    <property type="entry name" value="TRANS-1,2-DIHYDROBENZENE-1,2-DIOL DEHYDROGENASE"/>
    <property type="match status" value="1"/>
</dbReference>
<dbReference type="EMBL" id="JAAVJS010000768">
    <property type="protein sequence ID" value="NJX17549.1"/>
    <property type="molecule type" value="Genomic_DNA"/>
</dbReference>
<feature type="domain" description="Gfo/Idh/MocA-like oxidoreductase N-terminal" evidence="3">
    <location>
        <begin position="3"/>
        <end position="58"/>
    </location>
</feature>
<proteinExistence type="inferred from homology"/>
<keyword evidence="2" id="KW-0560">Oxidoreductase</keyword>
<dbReference type="Proteomes" id="UP000760545">
    <property type="component" value="Unassembled WGS sequence"/>
</dbReference>
<dbReference type="Gene3D" id="3.30.360.10">
    <property type="entry name" value="Dihydrodipicolinate Reductase, domain 2"/>
    <property type="match status" value="1"/>
</dbReference>
<dbReference type="SUPFAM" id="SSF51735">
    <property type="entry name" value="NAD(P)-binding Rossmann-fold domains"/>
    <property type="match status" value="1"/>
</dbReference>
<dbReference type="Gene3D" id="3.40.50.720">
    <property type="entry name" value="NAD(P)-binding Rossmann-like Domain"/>
    <property type="match status" value="1"/>
</dbReference>
<evidence type="ECO:0000259" key="3">
    <source>
        <dbReference type="Pfam" id="PF01408"/>
    </source>
</evidence>
<dbReference type="PANTHER" id="PTHR22604">
    <property type="entry name" value="OXIDOREDUCTASES"/>
    <property type="match status" value="1"/>
</dbReference>
<sequence>PLLNIVYVATPHSFHHSHTLLCLRAGKAVLCEKPFALNKQQVEEMIAVARQNNVFLMEAMWTPFLPHIKFVKDIIDSERYGKVKSLSADFGFQTPFDAEG</sequence>
<dbReference type="InterPro" id="IPR036291">
    <property type="entry name" value="NAD(P)-bd_dom_sf"/>
</dbReference>
<comment type="similarity">
    <text evidence="1">Belongs to the Gfo/Idh/MocA family.</text>
</comment>
<feature type="non-terminal residue" evidence="4">
    <location>
        <position position="100"/>
    </location>
</feature>
<dbReference type="InterPro" id="IPR000683">
    <property type="entry name" value="Gfo/Idh/MocA-like_OxRdtase_N"/>
</dbReference>
<feature type="non-terminal residue" evidence="4">
    <location>
        <position position="1"/>
    </location>
</feature>